<sequence length="229" mass="24450">MDDQRASSKRSKLPIYGLVVVLLLAAIGGGVAWWIQGREKSSSQASRPVLPATLCSTSISTRPISEFHAGPKDYVRMRDGRSGGLDDRLEPYSVDQGELMCSLDIDGDAIIITASLEESHISQSDVDTEVENNGANAISWGKAKGYVSGAGTSELGVVYFPCTLRNSATDEQLDWAVRASVAAPALRQDKLDGRKAIMALTADVTAYVAKHSAKCLNVKELPSTPPALQ</sequence>
<proteinExistence type="predicted"/>
<name>A0A7W2HI34_9ACTN</name>
<keyword evidence="1" id="KW-1133">Transmembrane helix</keyword>
<protein>
    <submittedName>
        <fullName evidence="2">Uncharacterized protein</fullName>
    </submittedName>
</protein>
<evidence type="ECO:0000313" key="3">
    <source>
        <dbReference type="Proteomes" id="UP000586976"/>
    </source>
</evidence>
<dbReference type="EMBL" id="JACEQY010000029">
    <property type="protein sequence ID" value="MBA4864419.1"/>
    <property type="molecule type" value="Genomic_DNA"/>
</dbReference>
<dbReference type="Proteomes" id="UP000586976">
    <property type="component" value="Unassembled WGS sequence"/>
</dbReference>
<keyword evidence="1" id="KW-0812">Transmembrane</keyword>
<reference evidence="2 3" key="1">
    <citation type="submission" date="2020-07" db="EMBL/GenBank/DDBJ databases">
        <title>Streptomyces isolated from Indian soil.</title>
        <authorList>
            <person name="Mandal S."/>
            <person name="Maiti P.K."/>
        </authorList>
    </citation>
    <scope>NUCLEOTIDE SEQUENCE [LARGE SCALE GENOMIC DNA]</scope>
    <source>
        <strain evidence="2 3">PSKA54</strain>
    </source>
</reference>
<evidence type="ECO:0000256" key="1">
    <source>
        <dbReference type="SAM" id="Phobius"/>
    </source>
</evidence>
<gene>
    <name evidence="2" type="ORF">H1V43_24305</name>
</gene>
<dbReference type="RefSeq" id="WP_181866051.1">
    <property type="nucleotide sequence ID" value="NZ_JACEQY010000029.1"/>
</dbReference>
<accession>A0A7W2HI34</accession>
<comment type="caution">
    <text evidence="2">The sequence shown here is derived from an EMBL/GenBank/DDBJ whole genome shotgun (WGS) entry which is preliminary data.</text>
</comment>
<feature type="transmembrane region" description="Helical" evidence="1">
    <location>
        <begin position="15"/>
        <end position="35"/>
    </location>
</feature>
<dbReference type="AlphaFoldDB" id="A0A7W2HI34"/>
<evidence type="ECO:0000313" key="2">
    <source>
        <dbReference type="EMBL" id="MBA4864419.1"/>
    </source>
</evidence>
<organism evidence="2 3">
    <name type="scientific">Streptomyces himalayensis subsp. aureolus</name>
    <dbReference type="NCBI Taxonomy" id="2758039"/>
    <lineage>
        <taxon>Bacteria</taxon>
        <taxon>Bacillati</taxon>
        <taxon>Actinomycetota</taxon>
        <taxon>Actinomycetes</taxon>
        <taxon>Kitasatosporales</taxon>
        <taxon>Streptomycetaceae</taxon>
        <taxon>Streptomyces</taxon>
        <taxon>Streptomyces himalayensis</taxon>
    </lineage>
</organism>
<keyword evidence="3" id="KW-1185">Reference proteome</keyword>
<keyword evidence="1" id="KW-0472">Membrane</keyword>